<dbReference type="Pfam" id="PF00512">
    <property type="entry name" value="HisKA"/>
    <property type="match status" value="1"/>
</dbReference>
<dbReference type="SMART" id="SM00065">
    <property type="entry name" value="GAF"/>
    <property type="match status" value="1"/>
</dbReference>
<dbReference type="InterPro" id="IPR005467">
    <property type="entry name" value="His_kinase_dom"/>
</dbReference>
<dbReference type="GO" id="GO:0016301">
    <property type="term" value="F:kinase activity"/>
    <property type="evidence" value="ECO:0007669"/>
    <property type="project" value="UniProtKB-KW"/>
</dbReference>
<dbReference type="CDD" id="cd00075">
    <property type="entry name" value="HATPase"/>
    <property type="match status" value="1"/>
</dbReference>
<gene>
    <name evidence="12" type="ORF">OWR29_47500</name>
</gene>
<evidence type="ECO:0000256" key="2">
    <source>
        <dbReference type="ARBA" id="ARBA00004236"/>
    </source>
</evidence>
<feature type="domain" description="Histidine kinase" evidence="11">
    <location>
        <begin position="171"/>
        <end position="387"/>
    </location>
</feature>
<evidence type="ECO:0000256" key="9">
    <source>
        <dbReference type="ARBA" id="ARBA00023012"/>
    </source>
</evidence>
<comment type="caution">
    <text evidence="12">The sequence shown here is derived from an EMBL/GenBank/DDBJ whole genome shotgun (WGS) entry which is preliminary data.</text>
</comment>
<dbReference type="SMART" id="SM00388">
    <property type="entry name" value="HisKA"/>
    <property type="match status" value="1"/>
</dbReference>
<dbReference type="PRINTS" id="PR00344">
    <property type="entry name" value="BCTRLSENSOR"/>
</dbReference>
<dbReference type="InterPro" id="IPR029016">
    <property type="entry name" value="GAF-like_dom_sf"/>
</dbReference>
<dbReference type="Pfam" id="PF02518">
    <property type="entry name" value="HATPase_c"/>
    <property type="match status" value="1"/>
</dbReference>
<evidence type="ECO:0000256" key="1">
    <source>
        <dbReference type="ARBA" id="ARBA00000085"/>
    </source>
</evidence>
<dbReference type="RefSeq" id="WP_267570312.1">
    <property type="nucleotide sequence ID" value="NZ_JAPNTZ010000030.1"/>
</dbReference>
<keyword evidence="9" id="KW-0902">Two-component regulatory system</keyword>
<accession>A0ABT4BGW8</accession>
<evidence type="ECO:0000313" key="13">
    <source>
        <dbReference type="Proteomes" id="UP001151002"/>
    </source>
</evidence>
<dbReference type="SUPFAM" id="SSF47384">
    <property type="entry name" value="Homodimeric domain of signal transducing histidine kinase"/>
    <property type="match status" value="1"/>
</dbReference>
<comment type="catalytic activity">
    <reaction evidence="1">
        <text>ATP + protein L-histidine = ADP + protein N-phospho-L-histidine.</text>
        <dbReference type="EC" id="2.7.13.3"/>
    </reaction>
</comment>
<name>A0ABT4BGW8_9ACTN</name>
<keyword evidence="6" id="KW-0547">Nucleotide-binding</keyword>
<dbReference type="PROSITE" id="PS50109">
    <property type="entry name" value="HIS_KIN"/>
    <property type="match status" value="1"/>
</dbReference>
<dbReference type="InterPro" id="IPR050351">
    <property type="entry name" value="BphY/WalK/GraS-like"/>
</dbReference>
<dbReference type="InterPro" id="IPR003661">
    <property type="entry name" value="HisK_dim/P_dom"/>
</dbReference>
<evidence type="ECO:0000313" key="12">
    <source>
        <dbReference type="EMBL" id="MCY1145696.1"/>
    </source>
</evidence>
<dbReference type="InterPro" id="IPR004358">
    <property type="entry name" value="Sig_transdc_His_kin-like_C"/>
</dbReference>
<dbReference type="PANTHER" id="PTHR42878:SF7">
    <property type="entry name" value="SENSOR HISTIDINE KINASE GLRK"/>
    <property type="match status" value="1"/>
</dbReference>
<dbReference type="Gene3D" id="3.30.450.40">
    <property type="match status" value="1"/>
</dbReference>
<evidence type="ECO:0000256" key="8">
    <source>
        <dbReference type="ARBA" id="ARBA00022840"/>
    </source>
</evidence>
<evidence type="ECO:0000256" key="7">
    <source>
        <dbReference type="ARBA" id="ARBA00022777"/>
    </source>
</evidence>
<dbReference type="Gene3D" id="1.10.287.130">
    <property type="match status" value="1"/>
</dbReference>
<dbReference type="EC" id="2.7.13.3" evidence="3"/>
<evidence type="ECO:0000256" key="4">
    <source>
        <dbReference type="ARBA" id="ARBA00022553"/>
    </source>
</evidence>
<keyword evidence="7 12" id="KW-0418">Kinase</keyword>
<dbReference type="SMART" id="SM00387">
    <property type="entry name" value="HATPase_c"/>
    <property type="match status" value="1"/>
</dbReference>
<keyword evidence="13" id="KW-1185">Reference proteome</keyword>
<dbReference type="Gene3D" id="3.30.565.10">
    <property type="entry name" value="Histidine kinase-like ATPase, C-terminal domain"/>
    <property type="match status" value="1"/>
</dbReference>
<protein>
    <recommendedName>
        <fullName evidence="10">Sensor-like histidine kinase SenX3</fullName>
        <ecNumber evidence="3">2.7.13.3</ecNumber>
    </recommendedName>
</protein>
<evidence type="ECO:0000256" key="3">
    <source>
        <dbReference type="ARBA" id="ARBA00012438"/>
    </source>
</evidence>
<dbReference type="SUPFAM" id="SSF55874">
    <property type="entry name" value="ATPase domain of HSP90 chaperone/DNA topoisomerase II/histidine kinase"/>
    <property type="match status" value="1"/>
</dbReference>
<keyword evidence="8" id="KW-0067">ATP-binding</keyword>
<sequence>MHRYQLFDQPRRRILDDLAHLASSMFDLPIAAVSLVDEQRVWFAGAVGLTSDDAPAARSICARIVATGRALIISDIRAQPWLEAFSDPVGESSIRSYAGAPIVDEDGHVVGVLSVAGHQARQFDDRERDLLERLAGQAAGHLAAIRSRLALTEVGEELSRLVRREEDLVATVSHELRTPVTSMLGYLELLVDEDSSGAYQPFLEPMRRNGARLVRMVDDLLAGAVPVGAAMDLGCEPVDLAAVAETAAVLCVNHLNGRPADISIETVGEQATVQGDFTRLCQATEHLLRNAVLYSPATSPILVRVTTSERPCIEVVDYGRGIPADELPHVTQRFYRGQQARRNAVPGMGLGLAIARGIVEAHGGSLTLTCSPEADGTTACLRLPARRPLTR</sequence>
<dbReference type="EMBL" id="JAPNTZ010000030">
    <property type="protein sequence ID" value="MCY1145696.1"/>
    <property type="molecule type" value="Genomic_DNA"/>
</dbReference>
<proteinExistence type="predicted"/>
<dbReference type="PANTHER" id="PTHR42878">
    <property type="entry name" value="TWO-COMPONENT HISTIDINE KINASE"/>
    <property type="match status" value="1"/>
</dbReference>
<keyword evidence="5" id="KW-0808">Transferase</keyword>
<dbReference type="InterPro" id="IPR003018">
    <property type="entry name" value="GAF"/>
</dbReference>
<reference evidence="12" key="1">
    <citation type="submission" date="2022-11" db="EMBL/GenBank/DDBJ databases">
        <authorList>
            <person name="Somphong A."/>
            <person name="Phongsopitanun W."/>
        </authorList>
    </citation>
    <scope>NUCLEOTIDE SEQUENCE</scope>
    <source>
        <strain evidence="12">Pm04-4</strain>
    </source>
</reference>
<evidence type="ECO:0000256" key="10">
    <source>
        <dbReference type="ARBA" id="ARBA00039401"/>
    </source>
</evidence>
<dbReference type="InterPro" id="IPR003594">
    <property type="entry name" value="HATPase_dom"/>
</dbReference>
<evidence type="ECO:0000256" key="5">
    <source>
        <dbReference type="ARBA" id="ARBA00022679"/>
    </source>
</evidence>
<dbReference type="InterPro" id="IPR036890">
    <property type="entry name" value="HATPase_C_sf"/>
</dbReference>
<comment type="subcellular location">
    <subcellularLocation>
        <location evidence="2">Cell membrane</location>
    </subcellularLocation>
</comment>
<keyword evidence="4" id="KW-0597">Phosphoprotein</keyword>
<dbReference type="SUPFAM" id="SSF55781">
    <property type="entry name" value="GAF domain-like"/>
    <property type="match status" value="1"/>
</dbReference>
<dbReference type="Proteomes" id="UP001151002">
    <property type="component" value="Unassembled WGS sequence"/>
</dbReference>
<dbReference type="InterPro" id="IPR036097">
    <property type="entry name" value="HisK_dim/P_sf"/>
</dbReference>
<evidence type="ECO:0000256" key="6">
    <source>
        <dbReference type="ARBA" id="ARBA00022741"/>
    </source>
</evidence>
<evidence type="ECO:0000259" key="11">
    <source>
        <dbReference type="PROSITE" id="PS50109"/>
    </source>
</evidence>
<dbReference type="Pfam" id="PF01590">
    <property type="entry name" value="GAF"/>
    <property type="match status" value="1"/>
</dbReference>
<dbReference type="CDD" id="cd00082">
    <property type="entry name" value="HisKA"/>
    <property type="match status" value="1"/>
</dbReference>
<organism evidence="12 13">
    <name type="scientific">Paractinoplanes pyxinae</name>
    <dbReference type="NCBI Taxonomy" id="2997416"/>
    <lineage>
        <taxon>Bacteria</taxon>
        <taxon>Bacillati</taxon>
        <taxon>Actinomycetota</taxon>
        <taxon>Actinomycetes</taxon>
        <taxon>Micromonosporales</taxon>
        <taxon>Micromonosporaceae</taxon>
        <taxon>Paractinoplanes</taxon>
    </lineage>
</organism>